<proteinExistence type="predicted"/>
<dbReference type="Proteomes" id="UP000253961">
    <property type="component" value="Unassembled WGS sequence"/>
</dbReference>
<sequence length="69" mass="8071">MIVEDILPTGKFTQPQLELPRMFSKQYPEKVWVEVKDLLSKYFMEKASGEMDNLFDEKGWGDNNPCLSQ</sequence>
<organism evidence="1 2">
    <name type="scientific">Pedobacter chinensis</name>
    <dbReference type="NCBI Taxonomy" id="2282421"/>
    <lineage>
        <taxon>Bacteria</taxon>
        <taxon>Pseudomonadati</taxon>
        <taxon>Bacteroidota</taxon>
        <taxon>Sphingobacteriia</taxon>
        <taxon>Sphingobacteriales</taxon>
        <taxon>Sphingobacteriaceae</taxon>
        <taxon>Pedobacter</taxon>
    </lineage>
</organism>
<protein>
    <submittedName>
        <fullName evidence="1">Uncharacterized protein</fullName>
    </submittedName>
</protein>
<accession>A0A369PY62</accession>
<dbReference type="RefSeq" id="WP_115403703.1">
    <property type="nucleotide sequence ID" value="NZ_QPKV01000006.1"/>
</dbReference>
<dbReference type="AlphaFoldDB" id="A0A369PY62"/>
<comment type="caution">
    <text evidence="1">The sequence shown here is derived from an EMBL/GenBank/DDBJ whole genome shotgun (WGS) entry which is preliminary data.</text>
</comment>
<reference evidence="1 2" key="1">
    <citation type="submission" date="2018-07" db="EMBL/GenBank/DDBJ databases">
        <title>Pedobacter sp. nov., isolated from soil.</title>
        <authorList>
            <person name="Zhou L.Y."/>
            <person name="Du Z.J."/>
        </authorList>
    </citation>
    <scope>NUCLEOTIDE SEQUENCE [LARGE SCALE GENOMIC DNA]</scope>
    <source>
        <strain evidence="1 2">JDX94</strain>
    </source>
</reference>
<name>A0A369PY62_9SPHI</name>
<evidence type="ECO:0000313" key="2">
    <source>
        <dbReference type="Proteomes" id="UP000253961"/>
    </source>
</evidence>
<dbReference type="EMBL" id="QPKV01000006">
    <property type="protein sequence ID" value="RDC55666.1"/>
    <property type="molecule type" value="Genomic_DNA"/>
</dbReference>
<keyword evidence="2" id="KW-1185">Reference proteome</keyword>
<evidence type="ECO:0000313" key="1">
    <source>
        <dbReference type="EMBL" id="RDC55666.1"/>
    </source>
</evidence>
<gene>
    <name evidence="1" type="ORF">DU508_15445</name>
</gene>
<dbReference type="OrthoDB" id="1495366at2"/>